<evidence type="ECO:0000313" key="1">
    <source>
        <dbReference type="EMBL" id="KAI6081556.1"/>
    </source>
</evidence>
<sequence length="529" mass="59191">MDDGRPGEHIRSRRTPQACNTCRRRKTKCDGVRPRCRNCASKDIPCVWPSTPAFANHEERNSTSPATTIATPPSIAGTAQGSNDLALPSRGSLRRSFDRFFSQHFAKDFGLSSGHEVWCHYAPIARCEYAELVANSGSRHWMYAGTAIRMAQIMRLNKEYHQNHSLREQEIRRRTFWPRTLSLTNVSIALPSTDVSLAYREQTRGITLDNLALFEGYPSEIGLTPYFLKAVCLWSNMANIHVCHQRFRDPMPPTDPRNRMFRCTQAVQEWWSSLAPSLQWSIENYHSQRELGQGKTFLSLHAVLRSSLCVAHQSYLPQLDGLSVLLDSLDAAGWSLLRSEPALIAPCLSNAMLVGDLVTSILDLGPSYLGDLQSIWLACSVLSVANTYLWLQYVRDELYANPDIRQKAATYFDTISSLLALWAPQRKEAKAWAAALQAMQATYRAAYVGEIPEDLRGSPASSDGESSRGYQPQPGDGFPAMIGAGNLYSYLRMITTDPAASSKDLRSVWMHLAVGWQQELSHSLIAEDL</sequence>
<keyword evidence="2" id="KW-1185">Reference proteome</keyword>
<accession>A0ACC0CM56</accession>
<dbReference type="Proteomes" id="UP001497680">
    <property type="component" value="Unassembled WGS sequence"/>
</dbReference>
<comment type="caution">
    <text evidence="1">The sequence shown here is derived from an EMBL/GenBank/DDBJ whole genome shotgun (WGS) entry which is preliminary data.</text>
</comment>
<evidence type="ECO:0000313" key="2">
    <source>
        <dbReference type="Proteomes" id="UP001497680"/>
    </source>
</evidence>
<organism evidence="1 2">
    <name type="scientific">Hypoxylon rubiginosum</name>
    <dbReference type="NCBI Taxonomy" id="110542"/>
    <lineage>
        <taxon>Eukaryota</taxon>
        <taxon>Fungi</taxon>
        <taxon>Dikarya</taxon>
        <taxon>Ascomycota</taxon>
        <taxon>Pezizomycotina</taxon>
        <taxon>Sordariomycetes</taxon>
        <taxon>Xylariomycetidae</taxon>
        <taxon>Xylariales</taxon>
        <taxon>Hypoxylaceae</taxon>
        <taxon>Hypoxylon</taxon>
    </lineage>
</organism>
<reference evidence="1 2" key="1">
    <citation type="journal article" date="2022" name="New Phytol.">
        <title>Ecological generalism drives hyperdiversity of secondary metabolite gene clusters in xylarialean endophytes.</title>
        <authorList>
            <person name="Franco M.E.E."/>
            <person name="Wisecaver J.H."/>
            <person name="Arnold A.E."/>
            <person name="Ju Y.M."/>
            <person name="Slot J.C."/>
            <person name="Ahrendt S."/>
            <person name="Moore L.P."/>
            <person name="Eastman K.E."/>
            <person name="Scott K."/>
            <person name="Konkel Z."/>
            <person name="Mondo S.J."/>
            <person name="Kuo A."/>
            <person name="Hayes R.D."/>
            <person name="Haridas S."/>
            <person name="Andreopoulos B."/>
            <person name="Riley R."/>
            <person name="LaButti K."/>
            <person name="Pangilinan J."/>
            <person name="Lipzen A."/>
            <person name="Amirebrahimi M."/>
            <person name="Yan J."/>
            <person name="Adam C."/>
            <person name="Keymanesh K."/>
            <person name="Ng V."/>
            <person name="Louie K."/>
            <person name="Northen T."/>
            <person name="Drula E."/>
            <person name="Henrissat B."/>
            <person name="Hsieh H.M."/>
            <person name="Youens-Clark K."/>
            <person name="Lutzoni F."/>
            <person name="Miadlikowska J."/>
            <person name="Eastwood D.C."/>
            <person name="Hamelin R.C."/>
            <person name="Grigoriev I.V."/>
            <person name="U'Ren J.M."/>
        </authorList>
    </citation>
    <scope>NUCLEOTIDE SEQUENCE [LARGE SCALE GENOMIC DNA]</scope>
    <source>
        <strain evidence="1 2">ER1909</strain>
    </source>
</reference>
<dbReference type="EMBL" id="MU394392">
    <property type="protein sequence ID" value="KAI6081556.1"/>
    <property type="molecule type" value="Genomic_DNA"/>
</dbReference>
<gene>
    <name evidence="1" type="ORF">F4821DRAFT_274863</name>
</gene>
<protein>
    <submittedName>
        <fullName evidence="1">Fungal-specific transcription factor domain-containing protein</fullName>
    </submittedName>
</protein>
<proteinExistence type="predicted"/>
<name>A0ACC0CM56_9PEZI</name>